<comment type="catalytic activity">
    <reaction evidence="7">
        <text>ATP + H2O = ADP + phosphate + H(+)</text>
        <dbReference type="Rhea" id="RHEA:13065"/>
        <dbReference type="ChEBI" id="CHEBI:15377"/>
        <dbReference type="ChEBI" id="CHEBI:15378"/>
        <dbReference type="ChEBI" id="CHEBI:30616"/>
        <dbReference type="ChEBI" id="CHEBI:43474"/>
        <dbReference type="ChEBI" id="CHEBI:456216"/>
        <dbReference type="EC" id="5.6.2.4"/>
    </reaction>
</comment>
<dbReference type="Gene3D" id="1.10.10.10">
    <property type="entry name" value="Winged helix-like DNA-binding domain superfamily/Winged helix DNA-binding domain"/>
    <property type="match status" value="1"/>
</dbReference>
<evidence type="ECO:0000256" key="4">
    <source>
        <dbReference type="ARBA" id="ARBA00022840"/>
    </source>
</evidence>
<dbReference type="GO" id="GO:0043138">
    <property type="term" value="F:3'-5' DNA helicase activity"/>
    <property type="evidence" value="ECO:0007669"/>
    <property type="project" value="UniProtKB-EC"/>
</dbReference>
<gene>
    <name evidence="9" type="ORF">VOLCADRAFT_101471</name>
</gene>
<proteinExistence type="predicted"/>
<dbReference type="Gene3D" id="3.40.50.300">
    <property type="entry name" value="P-loop containing nucleotide triphosphate hydrolases"/>
    <property type="match status" value="1"/>
</dbReference>
<dbReference type="GO" id="GO:0016787">
    <property type="term" value="F:hydrolase activity"/>
    <property type="evidence" value="ECO:0007669"/>
    <property type="project" value="UniProtKB-KW"/>
</dbReference>
<keyword evidence="1" id="KW-0547">Nucleotide-binding</keyword>
<evidence type="ECO:0000256" key="1">
    <source>
        <dbReference type="ARBA" id="ARBA00022741"/>
    </source>
</evidence>
<dbReference type="OrthoDB" id="5575at2759"/>
<keyword evidence="2" id="KW-0378">Hydrolase</keyword>
<feature type="domain" description="MER3 helicase-like winged helix" evidence="8">
    <location>
        <begin position="39"/>
        <end position="88"/>
    </location>
</feature>
<dbReference type="PANTHER" id="PTHR47835:SF3">
    <property type="entry name" value="HELICASE FOR MEIOSIS 1"/>
    <property type="match status" value="1"/>
</dbReference>
<evidence type="ECO:0000256" key="3">
    <source>
        <dbReference type="ARBA" id="ARBA00022806"/>
    </source>
</evidence>
<evidence type="ECO:0000256" key="7">
    <source>
        <dbReference type="ARBA" id="ARBA00048988"/>
    </source>
</evidence>
<dbReference type="InterPro" id="IPR057842">
    <property type="entry name" value="WH_MER3"/>
</dbReference>
<evidence type="ECO:0000259" key="8">
    <source>
        <dbReference type="Pfam" id="PF23445"/>
    </source>
</evidence>
<dbReference type="AlphaFoldDB" id="D8UMR7"/>
<dbReference type="PANTHER" id="PTHR47835">
    <property type="entry name" value="HFM1, ATP DEPENDENT DNA HELICASE HOMOLOG"/>
    <property type="match status" value="1"/>
</dbReference>
<dbReference type="Proteomes" id="UP000001058">
    <property type="component" value="Unassembled WGS sequence"/>
</dbReference>
<organism evidence="10">
    <name type="scientific">Volvox carteri f. nagariensis</name>
    <dbReference type="NCBI Taxonomy" id="3068"/>
    <lineage>
        <taxon>Eukaryota</taxon>
        <taxon>Viridiplantae</taxon>
        <taxon>Chlorophyta</taxon>
        <taxon>core chlorophytes</taxon>
        <taxon>Chlorophyceae</taxon>
        <taxon>CS clade</taxon>
        <taxon>Chlamydomonadales</taxon>
        <taxon>Volvocaceae</taxon>
        <taxon>Volvox</taxon>
    </lineage>
</organism>
<dbReference type="EC" id="5.6.2.4" evidence="6"/>
<evidence type="ECO:0000313" key="10">
    <source>
        <dbReference type="Proteomes" id="UP000001058"/>
    </source>
</evidence>
<dbReference type="KEGG" id="vcn:VOLCADRAFT_101471"/>
<evidence type="ECO:0000313" key="9">
    <source>
        <dbReference type="EMBL" id="EFJ38982.1"/>
    </source>
</evidence>
<dbReference type="RefSeq" id="XP_002959953.1">
    <property type="nucleotide sequence ID" value="XM_002959907.1"/>
</dbReference>
<dbReference type="GeneID" id="9614982"/>
<accession>D8UMR7</accession>
<sequence>MVGRAGRPQFDTEGVAVIMTQKETYSRYASLLSGSEPVESCLHDCLAEHLNAEVVLSTVRDLDTATQWLKTTFLYVRVRKLPRAYGLDPPAGALASDAAFDRWLTGRLVGQAVMRLSEIGLVSQDPNTGALRALEPGRIMAHSYLRLETMKAITQ</sequence>
<evidence type="ECO:0000256" key="5">
    <source>
        <dbReference type="ARBA" id="ARBA00034617"/>
    </source>
</evidence>
<dbReference type="InterPro" id="IPR036390">
    <property type="entry name" value="WH_DNA-bd_sf"/>
</dbReference>
<dbReference type="EMBL" id="GL379310">
    <property type="protein sequence ID" value="EFJ38982.1"/>
    <property type="molecule type" value="Genomic_DNA"/>
</dbReference>
<keyword evidence="4" id="KW-0067">ATP-binding</keyword>
<dbReference type="SUPFAM" id="SSF46785">
    <property type="entry name" value="Winged helix' DNA-binding domain"/>
    <property type="match status" value="1"/>
</dbReference>
<evidence type="ECO:0000256" key="2">
    <source>
        <dbReference type="ARBA" id="ARBA00022801"/>
    </source>
</evidence>
<reference evidence="9 10" key="1">
    <citation type="journal article" date="2010" name="Science">
        <title>Genomic analysis of organismal complexity in the multicellular green alga Volvox carteri.</title>
        <authorList>
            <person name="Prochnik S.E."/>
            <person name="Umen J."/>
            <person name="Nedelcu A.M."/>
            <person name="Hallmann A."/>
            <person name="Miller S.M."/>
            <person name="Nishii I."/>
            <person name="Ferris P."/>
            <person name="Kuo A."/>
            <person name="Mitros T."/>
            <person name="Fritz-Laylin L.K."/>
            <person name="Hellsten U."/>
            <person name="Chapman J."/>
            <person name="Simakov O."/>
            <person name="Rensing S.A."/>
            <person name="Terry A."/>
            <person name="Pangilinan J."/>
            <person name="Kapitonov V."/>
            <person name="Jurka J."/>
            <person name="Salamov A."/>
            <person name="Shapiro H."/>
            <person name="Schmutz J."/>
            <person name="Grimwood J."/>
            <person name="Lindquist E."/>
            <person name="Lucas S."/>
            <person name="Grigoriev I.V."/>
            <person name="Schmitt R."/>
            <person name="Kirk D."/>
            <person name="Rokhsar D.S."/>
        </authorList>
    </citation>
    <scope>NUCLEOTIDE SEQUENCE [LARGE SCALE GENOMIC DNA]</scope>
    <source>
        <strain evidence="10">f. Nagariensis / Eve</strain>
    </source>
</reference>
<dbReference type="Pfam" id="PF23445">
    <property type="entry name" value="WHD_SNRNP200"/>
    <property type="match status" value="1"/>
</dbReference>
<feature type="non-terminal residue" evidence="9">
    <location>
        <position position="155"/>
    </location>
</feature>
<evidence type="ECO:0000256" key="6">
    <source>
        <dbReference type="ARBA" id="ARBA00034808"/>
    </source>
</evidence>
<keyword evidence="3" id="KW-0347">Helicase</keyword>
<dbReference type="FunFam" id="1.10.10.10:FF:000012">
    <property type="entry name" value="U5 small nuclear ribonucleoprotein helicase"/>
    <property type="match status" value="1"/>
</dbReference>
<protein>
    <recommendedName>
        <fullName evidence="6">DNA 3'-5' helicase</fullName>
        <ecNumber evidence="6">5.6.2.4</ecNumber>
    </recommendedName>
</protein>
<dbReference type="InterPro" id="IPR027417">
    <property type="entry name" value="P-loop_NTPase"/>
</dbReference>
<keyword evidence="10" id="KW-1185">Reference proteome</keyword>
<dbReference type="STRING" id="3068.D8UMR7"/>
<dbReference type="eggNOG" id="KOG0952">
    <property type="taxonomic scope" value="Eukaryota"/>
</dbReference>
<dbReference type="GO" id="GO:0005524">
    <property type="term" value="F:ATP binding"/>
    <property type="evidence" value="ECO:0007669"/>
    <property type="project" value="UniProtKB-KW"/>
</dbReference>
<dbReference type="InParanoid" id="D8UMR7"/>
<comment type="catalytic activity">
    <reaction evidence="5">
        <text>Couples ATP hydrolysis with the unwinding of duplex DNA by translocating in the 3'-5' direction.</text>
        <dbReference type="EC" id="5.6.2.4"/>
    </reaction>
</comment>
<name>D8UMR7_VOLCA</name>
<dbReference type="InterPro" id="IPR052247">
    <property type="entry name" value="Meiotic_Crossover_Helicase"/>
</dbReference>
<dbReference type="InterPro" id="IPR036388">
    <property type="entry name" value="WH-like_DNA-bd_sf"/>
</dbReference>